<dbReference type="InterPro" id="IPR002123">
    <property type="entry name" value="Plipid/glycerol_acylTrfase"/>
</dbReference>
<dbReference type="CDD" id="cd07992">
    <property type="entry name" value="LPLAT_AAK14816-like"/>
    <property type="match status" value="1"/>
</dbReference>
<feature type="domain" description="Phospholipid/glycerol acyltransferase" evidence="3">
    <location>
        <begin position="39"/>
        <end position="189"/>
    </location>
</feature>
<dbReference type="EMBL" id="JH711588">
    <property type="protein sequence ID" value="EIW75552.1"/>
    <property type="molecule type" value="Genomic_DNA"/>
</dbReference>
<dbReference type="SMART" id="SM00563">
    <property type="entry name" value="PlsC"/>
    <property type="match status" value="1"/>
</dbReference>
<keyword evidence="5" id="KW-1185">Reference proteome</keyword>
<keyword evidence="4" id="KW-0808">Transferase</keyword>
<proteinExistence type="predicted"/>
<reference evidence="5" key="1">
    <citation type="journal article" date="2012" name="Science">
        <title>The Paleozoic origin of enzymatic lignin decomposition reconstructed from 31 fungal genomes.</title>
        <authorList>
            <person name="Floudas D."/>
            <person name="Binder M."/>
            <person name="Riley R."/>
            <person name="Barry K."/>
            <person name="Blanchette R.A."/>
            <person name="Henrissat B."/>
            <person name="Martinez A.T."/>
            <person name="Otillar R."/>
            <person name="Spatafora J.W."/>
            <person name="Yadav J.S."/>
            <person name="Aerts A."/>
            <person name="Benoit I."/>
            <person name="Boyd A."/>
            <person name="Carlson A."/>
            <person name="Copeland A."/>
            <person name="Coutinho P.M."/>
            <person name="de Vries R.P."/>
            <person name="Ferreira P."/>
            <person name="Findley K."/>
            <person name="Foster B."/>
            <person name="Gaskell J."/>
            <person name="Glotzer D."/>
            <person name="Gorecki P."/>
            <person name="Heitman J."/>
            <person name="Hesse C."/>
            <person name="Hori C."/>
            <person name="Igarashi K."/>
            <person name="Jurgens J.A."/>
            <person name="Kallen N."/>
            <person name="Kersten P."/>
            <person name="Kohler A."/>
            <person name="Kuees U."/>
            <person name="Kumar T.K.A."/>
            <person name="Kuo A."/>
            <person name="LaButti K."/>
            <person name="Larrondo L.F."/>
            <person name="Lindquist E."/>
            <person name="Ling A."/>
            <person name="Lombard V."/>
            <person name="Lucas S."/>
            <person name="Lundell T."/>
            <person name="Martin R."/>
            <person name="McLaughlin D.J."/>
            <person name="Morgenstern I."/>
            <person name="Morin E."/>
            <person name="Murat C."/>
            <person name="Nagy L.G."/>
            <person name="Nolan M."/>
            <person name="Ohm R.A."/>
            <person name="Patyshakuliyeva A."/>
            <person name="Rokas A."/>
            <person name="Ruiz-Duenas F.J."/>
            <person name="Sabat G."/>
            <person name="Salamov A."/>
            <person name="Samejima M."/>
            <person name="Schmutz J."/>
            <person name="Slot J.C."/>
            <person name="St John F."/>
            <person name="Stenlid J."/>
            <person name="Sun H."/>
            <person name="Sun S."/>
            <person name="Syed K."/>
            <person name="Tsang A."/>
            <person name="Wiebenga A."/>
            <person name="Young D."/>
            <person name="Pisabarro A."/>
            <person name="Eastwood D.C."/>
            <person name="Martin F."/>
            <person name="Cullen D."/>
            <person name="Grigoriev I.V."/>
            <person name="Hibbett D.S."/>
        </authorList>
    </citation>
    <scope>NUCLEOTIDE SEQUENCE [LARGE SCALE GENOMIC DNA]</scope>
    <source>
        <strain evidence="5">RWD-64-598 SS2</strain>
    </source>
</reference>
<evidence type="ECO:0000313" key="5">
    <source>
        <dbReference type="Proteomes" id="UP000053558"/>
    </source>
</evidence>
<dbReference type="OrthoDB" id="1044435at2759"/>
<dbReference type="Proteomes" id="UP000053558">
    <property type="component" value="Unassembled WGS sequence"/>
</dbReference>
<feature type="transmembrane region" description="Helical" evidence="2">
    <location>
        <begin position="397"/>
        <end position="418"/>
    </location>
</feature>
<evidence type="ECO:0000256" key="1">
    <source>
        <dbReference type="SAM" id="MobiDB-lite"/>
    </source>
</evidence>
<dbReference type="GO" id="GO:0016287">
    <property type="term" value="F:glycerone-phosphate O-acyltransferase activity"/>
    <property type="evidence" value="ECO:0007669"/>
    <property type="project" value="TreeGrafter"/>
</dbReference>
<comment type="caution">
    <text evidence="4">The sequence shown here is derived from an EMBL/GenBank/DDBJ whole genome shotgun (WGS) entry which is preliminary data.</text>
</comment>
<dbReference type="RefSeq" id="XP_007774259.1">
    <property type="nucleotide sequence ID" value="XM_007776069.1"/>
</dbReference>
<keyword evidence="2" id="KW-1133">Transmembrane helix</keyword>
<evidence type="ECO:0000313" key="4">
    <source>
        <dbReference type="EMBL" id="EIW75552.1"/>
    </source>
</evidence>
<dbReference type="GO" id="GO:0004366">
    <property type="term" value="F:glycerol-3-phosphate O-acyltransferase activity"/>
    <property type="evidence" value="ECO:0007669"/>
    <property type="project" value="TreeGrafter"/>
</dbReference>
<dbReference type="OMA" id="VCFWAKS"/>
<dbReference type="KEGG" id="cput:CONPUDRAFT_159004"/>
<keyword evidence="4" id="KW-0012">Acyltransferase</keyword>
<keyword evidence="2" id="KW-0472">Membrane</keyword>
<dbReference type="GeneID" id="19204014"/>
<dbReference type="PANTHER" id="PTHR31605">
    <property type="entry name" value="GLYCEROL-3-PHOSPHATE O-ACYLTRANSFERASE 1"/>
    <property type="match status" value="1"/>
</dbReference>
<dbReference type="SUPFAM" id="SSF69593">
    <property type="entry name" value="Glycerol-3-phosphate (1)-acyltransferase"/>
    <property type="match status" value="1"/>
</dbReference>
<gene>
    <name evidence="4" type="ORF">CONPUDRAFT_159004</name>
</gene>
<feature type="compositionally biased region" description="Gly residues" evidence="1">
    <location>
        <begin position="103"/>
        <end position="115"/>
    </location>
</feature>
<feature type="transmembrane region" description="Helical" evidence="2">
    <location>
        <begin position="361"/>
        <end position="385"/>
    </location>
</feature>
<accession>A0A5M3M8G4</accession>
<dbReference type="Pfam" id="PF01553">
    <property type="entry name" value="Acyltransferase"/>
    <property type="match status" value="1"/>
</dbReference>
<dbReference type="GO" id="GO:0008654">
    <property type="term" value="P:phospholipid biosynthetic process"/>
    <property type="evidence" value="ECO:0007669"/>
    <property type="project" value="TreeGrafter"/>
</dbReference>
<dbReference type="InterPro" id="IPR052744">
    <property type="entry name" value="GPAT/DAPAT"/>
</dbReference>
<feature type="region of interest" description="Disordered" evidence="1">
    <location>
        <begin position="89"/>
        <end position="117"/>
    </location>
</feature>
<keyword evidence="2" id="KW-0812">Transmembrane</keyword>
<dbReference type="AlphaFoldDB" id="A0A5M3M8G4"/>
<organism evidence="4 5">
    <name type="scientific">Coniophora puteana (strain RWD-64-598)</name>
    <name type="common">Brown rot fungus</name>
    <dbReference type="NCBI Taxonomy" id="741705"/>
    <lineage>
        <taxon>Eukaryota</taxon>
        <taxon>Fungi</taxon>
        <taxon>Dikarya</taxon>
        <taxon>Basidiomycota</taxon>
        <taxon>Agaricomycotina</taxon>
        <taxon>Agaricomycetes</taxon>
        <taxon>Agaricomycetidae</taxon>
        <taxon>Boletales</taxon>
        <taxon>Coniophorineae</taxon>
        <taxon>Coniophoraceae</taxon>
        <taxon>Coniophora</taxon>
    </lineage>
</organism>
<evidence type="ECO:0000259" key="3">
    <source>
        <dbReference type="SMART" id="SM00563"/>
    </source>
</evidence>
<protein>
    <submittedName>
        <fullName evidence="4">Acyltransferase</fullName>
    </submittedName>
</protein>
<evidence type="ECO:0000256" key="2">
    <source>
        <dbReference type="SAM" id="Phobius"/>
    </source>
</evidence>
<name>A0A5M3M8G4_CONPW</name>
<sequence length="594" mass="64865">MPPMLAYRFLRKISDWTLEGFYSDVHVSGREHVPEEGPLIIAATHHNEIIDIAALSATIPHRRQVRFWAKSTMFKNIFARELLTSAGSIPVQRNPDSASTGPGSNGHGPGGGGKAGMSQAALFRDTSAALAAGSVVGVFPEGTSYSEPRIVQVKDGAAWAAVEYAKAVRRGEVREGRELVVVPAAVVYTDKSQYQSRVCVRYGEPIPISRYVEGLKEEDEEATRAVVKGVSAEIERRLRALTINAEDWDTLSAAAAARELFFPKPLSLGLDNYVDVSQSLVDTLTDSTATSEAGQTAKGSLVRYLALQRYTGISSTTLESLFPSPLSVAMGSSSSSKPPGVTEALRTFFYQLVATLLHPRALLFFPMFAVHAPGYLTGWIASYFLSPRTEEESKTQFKAIFGGLGLAASYSAVTRLAWKFVNQPFAYLDRLVRRDALPNSLIEFLQHLAAYLHSSDDWIIKLLKRSVAFVLLGCGTTRLLWSWHNLFVMLGVTSPTRTDATQEELKRYSRPKPPLANPFIKSHSPVSRRLAAGGAEIDAKSIPTSIPSTSKFIRPLFAAREEAQTSLRRYITELSASEAGHEVIAKLRSGGGNL</sequence>
<dbReference type="PANTHER" id="PTHR31605:SF0">
    <property type="entry name" value="GLYCEROL-3-PHOSPHATE O-ACYLTRANSFERASE 1"/>
    <property type="match status" value="1"/>
</dbReference>